<keyword evidence="3" id="KW-1185">Reference proteome</keyword>
<protein>
    <submittedName>
        <fullName evidence="2">Uncharacterized protein</fullName>
    </submittedName>
</protein>
<evidence type="ECO:0000313" key="3">
    <source>
        <dbReference type="Proteomes" id="UP000006591"/>
    </source>
</evidence>
<dbReference type="Gramene" id="ONIVA02G21860.1">
    <property type="protein sequence ID" value="ONIVA02G21860.1"/>
    <property type="gene ID" value="ONIVA02G21860"/>
</dbReference>
<sequence>MPRAAGVAALPLCKAACGSRLESSRARWPVGVEWLLFSPSQISTPSAPAHSPLADEEGHGRSEAKRRTGERGGWAGSKPTATSFPPACIPLSLRSPLAWICHRRLDPILSALPSRGSAIGVDGRGGSGDLFSSRMDPVISPLPARADPPLATTGGADPAASPTVTTTIGGLPGICCGGDSGVAEDGITCDFLLKLLRAGSMVGADAALLQELESRASALESGLRPTDFEEISPAPCLPTTDVLDSPSHGSTPDKHMDFVGLLCCNTSLPNIYVASTSILEVEAVDKHYQQQKQDVSSRKQRKKIWIHIGMSRQTSIPALHNCIALRRILSLKFSIN</sequence>
<dbReference type="Proteomes" id="UP000006591">
    <property type="component" value="Chromosome 2"/>
</dbReference>
<proteinExistence type="predicted"/>
<evidence type="ECO:0000256" key="1">
    <source>
        <dbReference type="SAM" id="MobiDB-lite"/>
    </source>
</evidence>
<evidence type="ECO:0000313" key="2">
    <source>
        <dbReference type="EnsemblPlants" id="ONIVA02G21860.1"/>
    </source>
</evidence>
<reference evidence="2" key="1">
    <citation type="submission" date="2015-04" db="UniProtKB">
        <authorList>
            <consortium name="EnsemblPlants"/>
        </authorList>
    </citation>
    <scope>IDENTIFICATION</scope>
    <source>
        <strain evidence="2">SL10</strain>
    </source>
</reference>
<dbReference type="EnsemblPlants" id="ONIVA02G21860.1">
    <property type="protein sequence ID" value="ONIVA02G21860.1"/>
    <property type="gene ID" value="ONIVA02G21860"/>
</dbReference>
<feature type="region of interest" description="Disordered" evidence="1">
    <location>
        <begin position="43"/>
        <end position="79"/>
    </location>
</feature>
<dbReference type="AlphaFoldDB" id="A0A0E0G7X9"/>
<accession>A0A0E0G7X9</accession>
<reference evidence="2" key="2">
    <citation type="submission" date="2018-04" db="EMBL/GenBank/DDBJ databases">
        <title>OnivRS2 (Oryza nivara Reference Sequence Version 2).</title>
        <authorList>
            <person name="Zhang J."/>
            <person name="Kudrna D."/>
            <person name="Lee S."/>
            <person name="Talag J."/>
            <person name="Rajasekar S."/>
            <person name="Welchert J."/>
            <person name="Hsing Y.-I."/>
            <person name="Wing R.A."/>
        </authorList>
    </citation>
    <scope>NUCLEOTIDE SEQUENCE [LARGE SCALE GENOMIC DNA]</scope>
    <source>
        <strain evidence="2">SL10</strain>
    </source>
</reference>
<organism evidence="2">
    <name type="scientific">Oryza nivara</name>
    <name type="common">Indian wild rice</name>
    <name type="synonym">Oryza sativa f. spontanea</name>
    <dbReference type="NCBI Taxonomy" id="4536"/>
    <lineage>
        <taxon>Eukaryota</taxon>
        <taxon>Viridiplantae</taxon>
        <taxon>Streptophyta</taxon>
        <taxon>Embryophyta</taxon>
        <taxon>Tracheophyta</taxon>
        <taxon>Spermatophyta</taxon>
        <taxon>Magnoliopsida</taxon>
        <taxon>Liliopsida</taxon>
        <taxon>Poales</taxon>
        <taxon>Poaceae</taxon>
        <taxon>BOP clade</taxon>
        <taxon>Oryzoideae</taxon>
        <taxon>Oryzeae</taxon>
        <taxon>Oryzinae</taxon>
        <taxon>Oryza</taxon>
    </lineage>
</organism>
<dbReference type="HOGENOM" id="CLU_875452_0_0_1"/>
<name>A0A0E0G7X9_ORYNI</name>
<feature type="compositionally biased region" description="Basic and acidic residues" evidence="1">
    <location>
        <begin position="56"/>
        <end position="70"/>
    </location>
</feature>